<sequence>MSYAVYILPRRVQTKFKAKTRQLLEALEREALGEHVLDRFTEAELEALTERLAFGWEEQKNTKRGRRYSMPDFGAEALFTPYALFLSCPAGSDAIFEISQWASETALGSETFAKFDPQEGSWE</sequence>
<protein>
    <submittedName>
        <fullName evidence="1">Uncharacterized protein</fullName>
    </submittedName>
</protein>
<organism evidence="1 2">
    <name type="scientific">Polyangium jinanense</name>
    <dbReference type="NCBI Taxonomy" id="2829994"/>
    <lineage>
        <taxon>Bacteria</taxon>
        <taxon>Pseudomonadati</taxon>
        <taxon>Myxococcota</taxon>
        <taxon>Polyangia</taxon>
        <taxon>Polyangiales</taxon>
        <taxon>Polyangiaceae</taxon>
        <taxon>Polyangium</taxon>
    </lineage>
</organism>
<dbReference type="RefSeq" id="WP_272421237.1">
    <property type="nucleotide sequence ID" value="NZ_JAGTJJ010000010.1"/>
</dbReference>
<proteinExistence type="predicted"/>
<dbReference type="Proteomes" id="UP001151081">
    <property type="component" value="Unassembled WGS sequence"/>
</dbReference>
<comment type="caution">
    <text evidence="1">The sequence shown here is derived from an EMBL/GenBank/DDBJ whole genome shotgun (WGS) entry which is preliminary data.</text>
</comment>
<keyword evidence="2" id="KW-1185">Reference proteome</keyword>
<dbReference type="AlphaFoldDB" id="A0A9X3X5W8"/>
<dbReference type="EMBL" id="JAGTJJ010000010">
    <property type="protein sequence ID" value="MDC3982903.1"/>
    <property type="molecule type" value="Genomic_DNA"/>
</dbReference>
<gene>
    <name evidence="1" type="ORF">KEG57_20490</name>
</gene>
<evidence type="ECO:0000313" key="1">
    <source>
        <dbReference type="EMBL" id="MDC3982903.1"/>
    </source>
</evidence>
<evidence type="ECO:0000313" key="2">
    <source>
        <dbReference type="Proteomes" id="UP001151081"/>
    </source>
</evidence>
<name>A0A9X3X5W8_9BACT</name>
<accession>A0A9X3X5W8</accession>
<reference evidence="1 2" key="1">
    <citation type="submission" date="2021-04" db="EMBL/GenBank/DDBJ databases">
        <title>Genome analysis of Polyangium sp.</title>
        <authorList>
            <person name="Li Y."/>
            <person name="Wang J."/>
        </authorList>
    </citation>
    <scope>NUCLEOTIDE SEQUENCE [LARGE SCALE GENOMIC DNA]</scope>
    <source>
        <strain evidence="1 2">SDU14</strain>
    </source>
</reference>